<organism evidence="3 4">
    <name type="scientific">Siccirubricoccus deserti</name>
    <dbReference type="NCBI Taxonomy" id="2013562"/>
    <lineage>
        <taxon>Bacteria</taxon>
        <taxon>Pseudomonadati</taxon>
        <taxon>Pseudomonadota</taxon>
        <taxon>Alphaproteobacteria</taxon>
        <taxon>Acetobacterales</taxon>
        <taxon>Roseomonadaceae</taxon>
        <taxon>Siccirubricoccus</taxon>
    </lineage>
</organism>
<dbReference type="PANTHER" id="PTHR43179">
    <property type="entry name" value="RHAMNOSYLTRANSFERASE WBBL"/>
    <property type="match status" value="1"/>
</dbReference>
<feature type="compositionally biased region" description="Pro residues" evidence="1">
    <location>
        <begin position="244"/>
        <end position="256"/>
    </location>
</feature>
<reference evidence="3" key="1">
    <citation type="submission" date="2020-08" db="EMBL/GenBank/DDBJ databases">
        <authorList>
            <person name="Hu Y."/>
            <person name="Nguyen S.V."/>
            <person name="Li F."/>
            <person name="Fanning S."/>
        </authorList>
    </citation>
    <scope>NUCLEOTIDE SEQUENCE</scope>
    <source>
        <strain evidence="3">SYSU D8009</strain>
    </source>
</reference>
<dbReference type="InterPro" id="IPR029044">
    <property type="entry name" value="Nucleotide-diphossugar_trans"/>
</dbReference>
<gene>
    <name evidence="3" type="ORF">H7965_09045</name>
</gene>
<evidence type="ECO:0000256" key="1">
    <source>
        <dbReference type="SAM" id="MobiDB-lite"/>
    </source>
</evidence>
<dbReference type="PANTHER" id="PTHR43179:SF7">
    <property type="entry name" value="RHAMNOSYLTRANSFERASE WBBL"/>
    <property type="match status" value="1"/>
</dbReference>
<accession>A0A9X0QY83</accession>
<proteinExistence type="predicted"/>
<dbReference type="RefSeq" id="WP_186770251.1">
    <property type="nucleotide sequence ID" value="NZ_JACOMF010000008.1"/>
</dbReference>
<dbReference type="Gene3D" id="3.90.550.10">
    <property type="entry name" value="Spore Coat Polysaccharide Biosynthesis Protein SpsA, Chain A"/>
    <property type="match status" value="1"/>
</dbReference>
<evidence type="ECO:0000313" key="4">
    <source>
        <dbReference type="Proteomes" id="UP000600101"/>
    </source>
</evidence>
<dbReference type="EMBL" id="JACOMF010000008">
    <property type="protein sequence ID" value="MBC4015473.1"/>
    <property type="molecule type" value="Genomic_DNA"/>
</dbReference>
<dbReference type="AlphaFoldDB" id="A0A9X0QY83"/>
<feature type="region of interest" description="Disordered" evidence="1">
    <location>
        <begin position="1"/>
        <end position="22"/>
    </location>
</feature>
<feature type="domain" description="Glycosyltransferase 2-like" evidence="2">
    <location>
        <begin position="582"/>
        <end position="762"/>
    </location>
</feature>
<feature type="region of interest" description="Disordered" evidence="1">
    <location>
        <begin position="235"/>
        <end position="256"/>
    </location>
</feature>
<sequence>MTDAAATDTAPRPASAAPPPPEAAFERLEIGDRFLLLSGWVTAPAPHRLILGDAAEIPLNGTFPRPDPASDAAEETQGFVIDLPRPAGPLEAMTIGLRSLARGLITVPLGGLPSRAFQPRGHLDHVSPDRLAGWIFNPALWHGPADQAAIELLIDGQHRVPLSLNCQRPDLPVSAAQAGRLLGFELGLREVAELMAQAQVRRELLGGEHDYALLTGGIQVGGLRRGRGRVILRSQRAGTAAPAAPKPSPAAPAPSPTEPAGYIDYYGHIPALGGWIFGGWVRGELLAEVTECPATASFEAGALTAQAMTGRHPRQDIAGLGQGFVAFLPGDPVPAAEDATLGALKGLTFEIGGARQLSPSLGAILPEPTELIGMVRALLATAEGGLAKPTPLHRLLSRPVFDGVETVSRLSTPVHLEIDTLLFAPDRGLAMIGWFLDPTRSVKSIRARVGGRLSVPLTTRWIATERADIRDAFAGRYALDHARWGFVTFVEAPTAELRNAHLEIELQDGAIAFYPLPPPAEGGVAAIRRLLNGLDLAADEVVALCSRVLGPPTVALNRARLAAAGTPTEVMVGEPPERPRCSVIIPLYGRIDYLMYQCALFSEYGLPADELIYVLDDPPKRAELIALARSAYRRFGIPLRLVLLPQNLGYAPANNAGLAVARGEFICFLNSDVMPRDGQWLDRLTGALRDDPTLGVTGGLLLFEDGTVQHDGMAFERLPQLGNWPFPMHPGKGRIRGPARGLHREPAITGACMVLRRDLAQRLGGFDTDYVIGDFEDADLCFRIRAEGLDCAVDDAAVLWHLERQSQGLPGNSWRFNLTLVNAWTFAERWSGMIPGATPAGGDPAVLRLS</sequence>
<evidence type="ECO:0000259" key="2">
    <source>
        <dbReference type="Pfam" id="PF00535"/>
    </source>
</evidence>
<dbReference type="Proteomes" id="UP000600101">
    <property type="component" value="Unassembled WGS sequence"/>
</dbReference>
<protein>
    <submittedName>
        <fullName evidence="3">Glycosyltransferase family 2 protein</fullName>
    </submittedName>
</protein>
<name>A0A9X0QY83_9PROT</name>
<dbReference type="Pfam" id="PF00535">
    <property type="entry name" value="Glycos_transf_2"/>
    <property type="match status" value="1"/>
</dbReference>
<evidence type="ECO:0000313" key="3">
    <source>
        <dbReference type="EMBL" id="MBC4015473.1"/>
    </source>
</evidence>
<comment type="caution">
    <text evidence="3">The sequence shown here is derived from an EMBL/GenBank/DDBJ whole genome shotgun (WGS) entry which is preliminary data.</text>
</comment>
<dbReference type="SUPFAM" id="SSF53448">
    <property type="entry name" value="Nucleotide-diphospho-sugar transferases"/>
    <property type="match status" value="1"/>
</dbReference>
<keyword evidence="4" id="KW-1185">Reference proteome</keyword>
<feature type="compositionally biased region" description="Low complexity" evidence="1">
    <location>
        <begin position="1"/>
        <end position="15"/>
    </location>
</feature>
<dbReference type="InterPro" id="IPR001173">
    <property type="entry name" value="Glyco_trans_2-like"/>
</dbReference>